<dbReference type="PIRSF" id="PIRSF029037">
    <property type="entry name" value="UCP029037_Zn_ribbon"/>
    <property type="match status" value="1"/>
</dbReference>
<keyword evidence="2" id="KW-1185">Reference proteome</keyword>
<proteinExistence type="predicted"/>
<name>A0ABM8ZVB0_9VIBR</name>
<dbReference type="RefSeq" id="WP_237466653.1">
    <property type="nucleotide sequence ID" value="NZ_CAKLDI010000001.1"/>
</dbReference>
<organism evidence="1 2">
    <name type="scientific">Vibrio stylophorae</name>
    <dbReference type="NCBI Taxonomy" id="659351"/>
    <lineage>
        <taxon>Bacteria</taxon>
        <taxon>Pseudomonadati</taxon>
        <taxon>Pseudomonadota</taxon>
        <taxon>Gammaproteobacteria</taxon>
        <taxon>Vibrionales</taxon>
        <taxon>Vibrionaceae</taxon>
        <taxon>Vibrio</taxon>
    </lineage>
</organism>
<accession>A0ABM8ZVB0</accession>
<sequence length="256" mass="29180">MFSVELCFEVYRDTSMGDVERAINACLDCLRYSGQIIGRELPVVMDGGQFTAKVICPEQDSLSPKHHSPQVQRAMNQLADAGLLQPRVKVMGQDMNSDLTAPEQSSWHLLYTTHLHVCSPIRCGETFLPVPLYRLPAVANGDQKQLIKWQEDWSACDQLQMNGSILEHAALKEMGEPGTRLFRRGWDLCRRLQVVSKIPTYLYLYRVGGESLAEEQQRRCPVCDGDWALDEPIHDIFDFKCDQCQLVSNISWDFKK</sequence>
<gene>
    <name evidence="1" type="ORF">VST7929_02161</name>
</gene>
<dbReference type="EMBL" id="CAKLDI010000001">
    <property type="protein sequence ID" value="CAH0534246.1"/>
    <property type="molecule type" value="Genomic_DNA"/>
</dbReference>
<dbReference type="Proteomes" id="UP000838672">
    <property type="component" value="Unassembled WGS sequence"/>
</dbReference>
<evidence type="ECO:0008006" key="3">
    <source>
        <dbReference type="Google" id="ProtNLM"/>
    </source>
</evidence>
<reference evidence="1" key="1">
    <citation type="submission" date="2021-11" db="EMBL/GenBank/DDBJ databases">
        <authorList>
            <person name="Rodrigo-Torres L."/>
            <person name="Arahal R. D."/>
            <person name="Lucena T."/>
        </authorList>
    </citation>
    <scope>NUCLEOTIDE SEQUENCE</scope>
    <source>
        <strain evidence="1">CECT 7929</strain>
    </source>
</reference>
<evidence type="ECO:0000313" key="1">
    <source>
        <dbReference type="EMBL" id="CAH0534246.1"/>
    </source>
</evidence>
<dbReference type="InterPro" id="IPR016908">
    <property type="entry name" value="UCP029037"/>
</dbReference>
<evidence type="ECO:0000313" key="2">
    <source>
        <dbReference type="Proteomes" id="UP000838672"/>
    </source>
</evidence>
<dbReference type="Pfam" id="PF10071">
    <property type="entry name" value="DUF2310"/>
    <property type="match status" value="1"/>
</dbReference>
<protein>
    <recommendedName>
        <fullName evidence="3">Zn-ribbon-containing protein</fullName>
    </recommendedName>
</protein>
<comment type="caution">
    <text evidence="1">The sequence shown here is derived from an EMBL/GenBank/DDBJ whole genome shotgun (WGS) entry which is preliminary data.</text>
</comment>